<dbReference type="AlphaFoldDB" id="A0A0U3U7F3"/>
<organism evidence="2">
    <name type="scientific">uncultured bacterium pA1</name>
    <dbReference type="NCBI Taxonomy" id="1776268"/>
    <lineage>
        <taxon>Bacteria</taxon>
        <taxon>environmental samples</taxon>
    </lineage>
</organism>
<reference evidence="2" key="1">
    <citation type="journal article" date="2015" name="J. Microbiol. Biotechnol.">
        <title>Functional Metagenome Mining of Soil for a Novel Gentamicin Resistance Gene.</title>
        <authorList>
            <person name="Im H."/>
            <person name="Kim K.M."/>
            <person name="Lee S.H."/>
            <person name="Ryu C.M."/>
        </authorList>
    </citation>
    <scope>NUCLEOTIDE SEQUENCE</scope>
</reference>
<proteinExistence type="predicted"/>
<evidence type="ECO:0000259" key="1">
    <source>
        <dbReference type="Pfam" id="PF23477"/>
    </source>
</evidence>
<feature type="domain" description="CxxC-x17-CxxC" evidence="1">
    <location>
        <begin position="86"/>
        <end position="116"/>
    </location>
</feature>
<evidence type="ECO:0000313" key="2">
    <source>
        <dbReference type="EMBL" id="ALV85576.1"/>
    </source>
</evidence>
<feature type="domain" description="CxxC-x17-CxxC" evidence="1">
    <location>
        <begin position="24"/>
        <end position="56"/>
    </location>
</feature>
<dbReference type="InterPro" id="IPR026363">
    <property type="entry name" value="CxxC-x17-CxxC_dom"/>
</dbReference>
<sequence length="122" mass="13472">MYHMSFDQQGGFSRQMYDVSAMGLKCADCGVAITELPFEPKADRPVYCRDCNRNHRKTATGGGGFGGGDRGFAPRQSFDVSSMGLKCADCGVAITELPFEPKADRPVYCRDCNRNRRQGFGR</sequence>
<accession>A0A0U3U7F3</accession>
<dbReference type="NCBIfam" id="TIGR04272">
    <property type="entry name" value="cxxc_cxxc_Mbark"/>
    <property type="match status" value="2"/>
</dbReference>
<dbReference type="Pfam" id="PF23477">
    <property type="entry name" value="zf_Tbcl_2"/>
    <property type="match status" value="2"/>
</dbReference>
<dbReference type="EMBL" id="KU240005">
    <property type="protein sequence ID" value="ALV85576.1"/>
    <property type="molecule type" value="Genomic_DNA"/>
</dbReference>
<protein>
    <recommendedName>
        <fullName evidence="1">CxxC-x17-CxxC domain-containing protein</fullName>
    </recommendedName>
</protein>
<name>A0A0U3U7F3_9BACT</name>